<feature type="region of interest" description="Disordered" evidence="1">
    <location>
        <begin position="149"/>
        <end position="185"/>
    </location>
</feature>
<evidence type="ECO:0000313" key="3">
    <source>
        <dbReference type="EMBL" id="XAU14466.1"/>
    </source>
</evidence>
<protein>
    <recommendedName>
        <fullName evidence="2">UPF0323 domain-containing protein</fullName>
    </recommendedName>
</protein>
<evidence type="ECO:0000259" key="2">
    <source>
        <dbReference type="Pfam" id="PF26303"/>
    </source>
</evidence>
<dbReference type="Pfam" id="PF26303">
    <property type="entry name" value="UPF0323"/>
    <property type="match status" value="1"/>
</dbReference>
<evidence type="ECO:0000256" key="1">
    <source>
        <dbReference type="SAM" id="MobiDB-lite"/>
    </source>
</evidence>
<dbReference type="RefSeq" id="WP_345972187.1">
    <property type="nucleotide sequence ID" value="NZ_CP147920.1"/>
</dbReference>
<sequence length="185" mass="19808">MKHVKSIASGLYLGTAGITMMSVLSGCVQEQQEPQNRYLIVQQQPGGKYVVVEEMPTEGPNRAIIREYDANGTMTERFMNEAEMKALAQQEYDKMQAGQSELNQPPQGEGMGLAGTILAVAAGSLLGNMIGNALMNNANYRQHADRVNKSAYHATQKAKASSSKKSFFGGTKTGSSSTSSTTYGG</sequence>
<keyword evidence="4" id="KW-1185">Reference proteome</keyword>
<accession>A0ABZ3H9W2</accession>
<dbReference type="InterPro" id="IPR059092">
    <property type="entry name" value="UPF0323_dom"/>
</dbReference>
<name>A0ABZ3H9W2_9BACT</name>
<dbReference type="PROSITE" id="PS51257">
    <property type="entry name" value="PROKAR_LIPOPROTEIN"/>
    <property type="match status" value="1"/>
</dbReference>
<dbReference type="EMBL" id="CP147920">
    <property type="protein sequence ID" value="XAU14466.1"/>
    <property type="molecule type" value="Genomic_DNA"/>
</dbReference>
<organism evidence="3 4">
    <name type="scientific">Sulfurimonas diazotrophicus</name>
    <dbReference type="NCBI Taxonomy" id="3131939"/>
    <lineage>
        <taxon>Bacteria</taxon>
        <taxon>Pseudomonadati</taxon>
        <taxon>Campylobacterota</taxon>
        <taxon>Epsilonproteobacteria</taxon>
        <taxon>Campylobacterales</taxon>
        <taxon>Sulfurimonadaceae</taxon>
        <taxon>Sulfurimonas</taxon>
    </lineage>
</organism>
<evidence type="ECO:0000313" key="4">
    <source>
        <dbReference type="Proteomes" id="UP001447842"/>
    </source>
</evidence>
<gene>
    <name evidence="3" type="ORF">WCY31_09415</name>
</gene>
<dbReference type="Proteomes" id="UP001447842">
    <property type="component" value="Chromosome"/>
</dbReference>
<feature type="domain" description="UPF0323" evidence="2">
    <location>
        <begin position="39"/>
        <end position="162"/>
    </location>
</feature>
<feature type="compositionally biased region" description="Low complexity" evidence="1">
    <location>
        <begin position="157"/>
        <end position="185"/>
    </location>
</feature>
<proteinExistence type="predicted"/>
<reference evidence="3 4" key="1">
    <citation type="submission" date="2024-03" db="EMBL/GenBank/DDBJ databases">
        <title>Sulfurimonas sp. HSL3-1.</title>
        <authorList>
            <person name="Wang S."/>
        </authorList>
    </citation>
    <scope>NUCLEOTIDE SEQUENCE [LARGE SCALE GENOMIC DNA]</scope>
    <source>
        <strain evidence="3 4">HSL3-1</strain>
    </source>
</reference>